<dbReference type="Pfam" id="PF03544">
    <property type="entry name" value="TonB_C"/>
    <property type="match status" value="1"/>
</dbReference>
<sequence>MNVNTNHYHLHYLLSVDKVPTFNNPWITTDTHMRAIRAAGIAVACAVHGVMLLDASPSKAVDLNSGAINASHFALSINYQPVTASNDVRSKAEDVLPAEKIKTVPSAAVKPEAVVEKVSDVKIDNKVSLEKQVTDVKSAKPTEITQQEVAKKHPVQPKEKVIEEPTPPVDAAPTQNQNQVQGVHEAVIAKPLFAAPPEPPSYPKIARKRGQQGTVWIEVLLAKTGQQIRAEIHQSSGVSLLDRAALTVVQKWQFIAHQINGVAVASRIRIPVEFSLD</sequence>
<evidence type="ECO:0000256" key="7">
    <source>
        <dbReference type="ARBA" id="ARBA00022927"/>
    </source>
</evidence>
<evidence type="ECO:0000256" key="9">
    <source>
        <dbReference type="ARBA" id="ARBA00023136"/>
    </source>
</evidence>
<reference evidence="12" key="1">
    <citation type="submission" date="2022-06" db="EMBL/GenBank/DDBJ databases">
        <title>Alkalimarinus sp. nov., isolated from gut of a Alitta virens.</title>
        <authorList>
            <person name="Yang A.I."/>
            <person name="Shin N.-R."/>
        </authorList>
    </citation>
    <scope>NUCLEOTIDE SEQUENCE</scope>
    <source>
        <strain evidence="12">A2M4</strain>
    </source>
</reference>
<evidence type="ECO:0000256" key="5">
    <source>
        <dbReference type="ARBA" id="ARBA00022519"/>
    </source>
</evidence>
<evidence type="ECO:0000256" key="8">
    <source>
        <dbReference type="ARBA" id="ARBA00022989"/>
    </source>
</evidence>
<dbReference type="NCBIfam" id="TIGR01352">
    <property type="entry name" value="tonB_Cterm"/>
    <property type="match status" value="1"/>
</dbReference>
<name>A0ABY6N2M8_9ALTE</name>
<evidence type="ECO:0000256" key="6">
    <source>
        <dbReference type="ARBA" id="ARBA00022692"/>
    </source>
</evidence>
<keyword evidence="6" id="KW-0812">Transmembrane</keyword>
<evidence type="ECO:0000256" key="1">
    <source>
        <dbReference type="ARBA" id="ARBA00004383"/>
    </source>
</evidence>
<dbReference type="PANTHER" id="PTHR33446:SF2">
    <property type="entry name" value="PROTEIN TONB"/>
    <property type="match status" value="1"/>
</dbReference>
<keyword evidence="3" id="KW-0813">Transport</keyword>
<keyword evidence="13" id="KW-1185">Reference proteome</keyword>
<dbReference type="Gene3D" id="3.30.1150.10">
    <property type="match status" value="1"/>
</dbReference>
<keyword evidence="7" id="KW-0653">Protein transport</keyword>
<protein>
    <submittedName>
        <fullName evidence="12">Energy transducer TonB</fullName>
    </submittedName>
</protein>
<keyword evidence="9" id="KW-0472">Membrane</keyword>
<accession>A0ABY6N2M8</accession>
<proteinExistence type="inferred from homology"/>
<keyword evidence="4" id="KW-1003">Cell membrane</keyword>
<comment type="subcellular location">
    <subcellularLocation>
        <location evidence="1">Cell inner membrane</location>
        <topology evidence="1">Single-pass membrane protein</topology>
        <orientation evidence="1">Periplasmic side</orientation>
    </subcellularLocation>
</comment>
<feature type="domain" description="TonB C-terminal" evidence="11">
    <location>
        <begin position="187"/>
        <end position="277"/>
    </location>
</feature>
<feature type="region of interest" description="Disordered" evidence="10">
    <location>
        <begin position="138"/>
        <end position="158"/>
    </location>
</feature>
<dbReference type="PANTHER" id="PTHR33446">
    <property type="entry name" value="PROTEIN TONB-RELATED"/>
    <property type="match status" value="1"/>
</dbReference>
<gene>
    <name evidence="12" type="ORF">NKI27_00990</name>
</gene>
<keyword evidence="5" id="KW-0997">Cell inner membrane</keyword>
<evidence type="ECO:0000313" key="12">
    <source>
        <dbReference type="EMBL" id="UZE96351.1"/>
    </source>
</evidence>
<evidence type="ECO:0000256" key="10">
    <source>
        <dbReference type="SAM" id="MobiDB-lite"/>
    </source>
</evidence>
<dbReference type="Proteomes" id="UP001163739">
    <property type="component" value="Chromosome"/>
</dbReference>
<keyword evidence="8" id="KW-1133">Transmembrane helix</keyword>
<evidence type="ECO:0000256" key="2">
    <source>
        <dbReference type="ARBA" id="ARBA00006555"/>
    </source>
</evidence>
<evidence type="ECO:0000259" key="11">
    <source>
        <dbReference type="PROSITE" id="PS52015"/>
    </source>
</evidence>
<dbReference type="InterPro" id="IPR037682">
    <property type="entry name" value="TonB_C"/>
</dbReference>
<dbReference type="EMBL" id="CP100390">
    <property type="protein sequence ID" value="UZE96351.1"/>
    <property type="molecule type" value="Genomic_DNA"/>
</dbReference>
<comment type="similarity">
    <text evidence="2">Belongs to the TonB family.</text>
</comment>
<evidence type="ECO:0000256" key="4">
    <source>
        <dbReference type="ARBA" id="ARBA00022475"/>
    </source>
</evidence>
<organism evidence="12 13">
    <name type="scientific">Alkalimarinus alittae</name>
    <dbReference type="NCBI Taxonomy" id="2961619"/>
    <lineage>
        <taxon>Bacteria</taxon>
        <taxon>Pseudomonadati</taxon>
        <taxon>Pseudomonadota</taxon>
        <taxon>Gammaproteobacteria</taxon>
        <taxon>Alteromonadales</taxon>
        <taxon>Alteromonadaceae</taxon>
        <taxon>Alkalimarinus</taxon>
    </lineage>
</organism>
<evidence type="ECO:0000256" key="3">
    <source>
        <dbReference type="ARBA" id="ARBA00022448"/>
    </source>
</evidence>
<dbReference type="RefSeq" id="WP_265047836.1">
    <property type="nucleotide sequence ID" value="NZ_CP100390.1"/>
</dbReference>
<dbReference type="InterPro" id="IPR006260">
    <property type="entry name" value="TonB/TolA_C"/>
</dbReference>
<dbReference type="SUPFAM" id="SSF74653">
    <property type="entry name" value="TolA/TonB C-terminal domain"/>
    <property type="match status" value="1"/>
</dbReference>
<dbReference type="InterPro" id="IPR051045">
    <property type="entry name" value="TonB-dependent_transducer"/>
</dbReference>
<evidence type="ECO:0000313" key="13">
    <source>
        <dbReference type="Proteomes" id="UP001163739"/>
    </source>
</evidence>
<dbReference type="PROSITE" id="PS52015">
    <property type="entry name" value="TONB_CTD"/>
    <property type="match status" value="1"/>
</dbReference>